<accession>A0AAF0DE81</accession>
<protein>
    <submittedName>
        <fullName evidence="2">Uncharacterized protein</fullName>
    </submittedName>
</protein>
<proteinExistence type="predicted"/>
<evidence type="ECO:0000313" key="3">
    <source>
        <dbReference type="Proteomes" id="UP001219355"/>
    </source>
</evidence>
<dbReference type="Proteomes" id="UP001219355">
    <property type="component" value="Chromosome 1"/>
</dbReference>
<organism evidence="2 3">
    <name type="scientific">Emydomyces testavorans</name>
    <dbReference type="NCBI Taxonomy" id="2070801"/>
    <lineage>
        <taxon>Eukaryota</taxon>
        <taxon>Fungi</taxon>
        <taxon>Dikarya</taxon>
        <taxon>Ascomycota</taxon>
        <taxon>Pezizomycotina</taxon>
        <taxon>Eurotiomycetes</taxon>
        <taxon>Eurotiomycetidae</taxon>
        <taxon>Onygenales</taxon>
        <taxon>Nannizziopsiaceae</taxon>
        <taxon>Emydomyces</taxon>
    </lineage>
</organism>
<dbReference type="EMBL" id="CP120627">
    <property type="protein sequence ID" value="WEW56934.1"/>
    <property type="molecule type" value="Genomic_DNA"/>
</dbReference>
<reference evidence="2" key="1">
    <citation type="submission" date="2023-03" db="EMBL/GenBank/DDBJ databases">
        <title>Emydomyces testavorans Genome Sequence.</title>
        <authorList>
            <person name="Hoyer L."/>
        </authorList>
    </citation>
    <scope>NUCLEOTIDE SEQUENCE</scope>
    <source>
        <strain evidence="2">16-2883</strain>
    </source>
</reference>
<gene>
    <name evidence="2" type="ORF">PRK78_002393</name>
</gene>
<feature type="region of interest" description="Disordered" evidence="1">
    <location>
        <begin position="1"/>
        <end position="32"/>
    </location>
</feature>
<evidence type="ECO:0000256" key="1">
    <source>
        <dbReference type="SAM" id="MobiDB-lite"/>
    </source>
</evidence>
<name>A0AAF0DE81_9EURO</name>
<evidence type="ECO:0000313" key="2">
    <source>
        <dbReference type="EMBL" id="WEW56934.1"/>
    </source>
</evidence>
<sequence length="111" mass="12106">MYNGVQNHKVKHKRRGQGADQGQRTSQPTWEMGFTVPETVASAGMQEELIKEASLQRTMVTKSALVGGEWPKAKRRLACALGGIDSFVMTSQAPTRIGEKSEGQGNNKVMS</sequence>
<dbReference type="AlphaFoldDB" id="A0AAF0DE81"/>
<keyword evidence="3" id="KW-1185">Reference proteome</keyword>
<feature type="compositionally biased region" description="Polar residues" evidence="1">
    <location>
        <begin position="20"/>
        <end position="29"/>
    </location>
</feature>